<evidence type="ECO:0000313" key="2">
    <source>
        <dbReference type="EMBL" id="CAD1823534.1"/>
    </source>
</evidence>
<name>A0A6V7NYV1_ANACO</name>
<dbReference type="InterPro" id="IPR036397">
    <property type="entry name" value="RNaseH_sf"/>
</dbReference>
<reference evidence="2" key="1">
    <citation type="submission" date="2020-07" db="EMBL/GenBank/DDBJ databases">
        <authorList>
            <person name="Lin J."/>
        </authorList>
    </citation>
    <scope>NUCLEOTIDE SEQUENCE</scope>
</reference>
<dbReference type="GO" id="GO:0015074">
    <property type="term" value="P:DNA integration"/>
    <property type="evidence" value="ECO:0007669"/>
    <property type="project" value="InterPro"/>
</dbReference>
<accession>A0A6V7NYV1</accession>
<dbReference type="AlphaFoldDB" id="A0A6V7NYV1"/>
<dbReference type="InterPro" id="IPR001584">
    <property type="entry name" value="Integrase_cat-core"/>
</dbReference>
<evidence type="ECO:0000259" key="1">
    <source>
        <dbReference type="PROSITE" id="PS50994"/>
    </source>
</evidence>
<sequence>MKKDIRKFVAQCLTCQQVKAERRFPAGKLQSISIPIWKWENIAMDFVTGLLQSQGGHSAIWVIVDRLTKSAHFLPIHTTWSGDKLAQVHLDEVVRLHGVSVSIVSDRDPRFTSHFWRSLQDVMGTRLNFSMAFHPRFGNPTSLSNDFG</sequence>
<proteinExistence type="predicted"/>
<gene>
    <name evidence="2" type="ORF">CB5_LOCUS6745</name>
</gene>
<feature type="domain" description="Integrase catalytic" evidence="1">
    <location>
        <begin position="31"/>
        <end position="148"/>
    </location>
</feature>
<dbReference type="Gene3D" id="3.30.420.10">
    <property type="entry name" value="Ribonuclease H-like superfamily/Ribonuclease H"/>
    <property type="match status" value="1"/>
</dbReference>
<dbReference type="PANTHER" id="PTHR35046">
    <property type="entry name" value="ZINC KNUCKLE (CCHC-TYPE) FAMILY PROTEIN"/>
    <property type="match status" value="1"/>
</dbReference>
<dbReference type="PANTHER" id="PTHR35046:SF9">
    <property type="entry name" value="RNA-DIRECTED DNA POLYMERASE"/>
    <property type="match status" value="1"/>
</dbReference>
<dbReference type="EMBL" id="LR862143">
    <property type="protein sequence ID" value="CAD1823534.1"/>
    <property type="molecule type" value="Genomic_DNA"/>
</dbReference>
<dbReference type="GO" id="GO:0003676">
    <property type="term" value="F:nucleic acid binding"/>
    <property type="evidence" value="ECO:0007669"/>
    <property type="project" value="InterPro"/>
</dbReference>
<organism evidence="2">
    <name type="scientific">Ananas comosus var. bracteatus</name>
    <name type="common">red pineapple</name>
    <dbReference type="NCBI Taxonomy" id="296719"/>
    <lineage>
        <taxon>Eukaryota</taxon>
        <taxon>Viridiplantae</taxon>
        <taxon>Streptophyta</taxon>
        <taxon>Embryophyta</taxon>
        <taxon>Tracheophyta</taxon>
        <taxon>Spermatophyta</taxon>
        <taxon>Magnoliopsida</taxon>
        <taxon>Liliopsida</taxon>
        <taxon>Poales</taxon>
        <taxon>Bromeliaceae</taxon>
        <taxon>Bromelioideae</taxon>
        <taxon>Ananas</taxon>
    </lineage>
</organism>
<dbReference type="InterPro" id="IPR012337">
    <property type="entry name" value="RNaseH-like_sf"/>
</dbReference>
<dbReference type="SUPFAM" id="SSF53098">
    <property type="entry name" value="Ribonuclease H-like"/>
    <property type="match status" value="1"/>
</dbReference>
<dbReference type="PROSITE" id="PS50994">
    <property type="entry name" value="INTEGRASE"/>
    <property type="match status" value="1"/>
</dbReference>
<protein>
    <recommendedName>
        <fullName evidence="1">Integrase catalytic domain-containing protein</fullName>
    </recommendedName>
</protein>